<keyword evidence="2" id="KW-1185">Reference proteome</keyword>
<name>A0A8J5R1S3_ZIZPA</name>
<sequence>MFRRRSVLVRLFGPPGASHLPLHGHTCGGIGASYPVANHGRAGVMYLSNSVFGSSRQFSWEQFEFFLSHQVPYQHGQEEIFLLSAENWNPCGSEELFTLGSMLSLLLQLPAISEYMVAMSLKITLVSELQPR</sequence>
<evidence type="ECO:0000313" key="1">
    <source>
        <dbReference type="EMBL" id="KAG8049100.1"/>
    </source>
</evidence>
<comment type="caution">
    <text evidence="1">The sequence shown here is derived from an EMBL/GenBank/DDBJ whole genome shotgun (WGS) entry which is preliminary data.</text>
</comment>
<gene>
    <name evidence="1" type="ORF">GUJ93_ZPchr0009g1791</name>
</gene>
<proteinExistence type="predicted"/>
<dbReference type="Proteomes" id="UP000729402">
    <property type="component" value="Unassembled WGS sequence"/>
</dbReference>
<organism evidence="1 2">
    <name type="scientific">Zizania palustris</name>
    <name type="common">Northern wild rice</name>
    <dbReference type="NCBI Taxonomy" id="103762"/>
    <lineage>
        <taxon>Eukaryota</taxon>
        <taxon>Viridiplantae</taxon>
        <taxon>Streptophyta</taxon>
        <taxon>Embryophyta</taxon>
        <taxon>Tracheophyta</taxon>
        <taxon>Spermatophyta</taxon>
        <taxon>Magnoliopsida</taxon>
        <taxon>Liliopsida</taxon>
        <taxon>Poales</taxon>
        <taxon>Poaceae</taxon>
        <taxon>BOP clade</taxon>
        <taxon>Oryzoideae</taxon>
        <taxon>Oryzeae</taxon>
        <taxon>Zizaniinae</taxon>
        <taxon>Zizania</taxon>
    </lineage>
</organism>
<reference evidence="1" key="1">
    <citation type="journal article" date="2021" name="bioRxiv">
        <title>Whole Genome Assembly and Annotation of Northern Wild Rice, Zizania palustris L., Supports a Whole Genome Duplication in the Zizania Genus.</title>
        <authorList>
            <person name="Haas M."/>
            <person name="Kono T."/>
            <person name="Macchietto M."/>
            <person name="Millas R."/>
            <person name="McGilp L."/>
            <person name="Shao M."/>
            <person name="Duquette J."/>
            <person name="Hirsch C.N."/>
            <person name="Kimball J."/>
        </authorList>
    </citation>
    <scope>NUCLEOTIDE SEQUENCE</scope>
    <source>
        <tissue evidence="1">Fresh leaf tissue</tissue>
    </source>
</reference>
<evidence type="ECO:0000313" key="2">
    <source>
        <dbReference type="Proteomes" id="UP000729402"/>
    </source>
</evidence>
<accession>A0A8J5R1S3</accession>
<dbReference type="EMBL" id="JAAALK010000289">
    <property type="protein sequence ID" value="KAG8049100.1"/>
    <property type="molecule type" value="Genomic_DNA"/>
</dbReference>
<reference evidence="1" key="2">
    <citation type="submission" date="2021-02" db="EMBL/GenBank/DDBJ databases">
        <authorList>
            <person name="Kimball J.A."/>
            <person name="Haas M.W."/>
            <person name="Macchietto M."/>
            <person name="Kono T."/>
            <person name="Duquette J."/>
            <person name="Shao M."/>
        </authorList>
    </citation>
    <scope>NUCLEOTIDE SEQUENCE</scope>
    <source>
        <tissue evidence="1">Fresh leaf tissue</tissue>
    </source>
</reference>
<dbReference type="AlphaFoldDB" id="A0A8J5R1S3"/>
<protein>
    <submittedName>
        <fullName evidence="1">Uncharacterized protein</fullName>
    </submittedName>
</protein>